<comment type="caution">
    <text evidence="3">The sequence shown here is derived from an EMBL/GenBank/DDBJ whole genome shotgun (WGS) entry which is preliminary data.</text>
</comment>
<dbReference type="SUPFAM" id="SSF50685">
    <property type="entry name" value="Barwin-like endoglucanases"/>
    <property type="match status" value="1"/>
</dbReference>
<feature type="compositionally biased region" description="Basic and acidic residues" evidence="1">
    <location>
        <begin position="310"/>
        <end position="319"/>
    </location>
</feature>
<sequence length="473" mass="49088">MLAALCCALLVAGTAAKKGSGGRYGFAHSGVNGRRMLAEDSLRSLFGKGGSYTDWKVPCGAGRARCPSVFLASHGYQCTTLDGQACCKQGNGKQCALVVAWAFMPTPKTWRGRNLVGSGGAPTPTPSPAPAPAPIPAAPAPAPAKPSNTTTAPSKPANATTPAPASPPPAKPLTALELLAYNLTETQPPLGTALITDNSTAQQSTKTTGGPIVGQGAPTNSTQQQDQERDSSQELADAGEQETGGQQQGGSGKQPGRNGGSSSGNGKKGNGNGKRNNDKKKWRGNGADEDPTDAGSGSGKGGQGGSKGGSKLDDGKDDGASSSGGKWQKATATYYHSYPPCCHDSGADQSECEDFSGCKWEGQFAGLGHKPESWVKKNNIVAFFEAPNSSNRKEWAKKWSGKKLRLKHPDSGDTMDVTVVDTCDDEDCEGCCTENARKNGGLLIDLEINTARRFWGDKKVRGLAGIQFQILDD</sequence>
<feature type="compositionally biased region" description="Low complexity" evidence="1">
    <location>
        <begin position="145"/>
        <end position="163"/>
    </location>
</feature>
<evidence type="ECO:0000256" key="1">
    <source>
        <dbReference type="SAM" id="MobiDB-lite"/>
    </source>
</evidence>
<feature type="compositionally biased region" description="Pro residues" evidence="1">
    <location>
        <begin position="123"/>
        <end position="144"/>
    </location>
</feature>
<feature type="compositionally biased region" description="Gly residues" evidence="1">
    <location>
        <begin position="246"/>
        <end position="272"/>
    </location>
</feature>
<keyword evidence="2" id="KW-0732">Signal</keyword>
<reference evidence="3" key="1">
    <citation type="submission" date="2020-11" db="EMBL/GenBank/DDBJ databases">
        <title>Chlorella ohadii genome sequencing and assembly.</title>
        <authorList>
            <person name="Murik O."/>
            <person name="Treves H."/>
            <person name="Kedem I."/>
            <person name="Shotland Y."/>
            <person name="Kaplan A."/>
        </authorList>
    </citation>
    <scope>NUCLEOTIDE SEQUENCE</scope>
    <source>
        <strain evidence="3">1</strain>
    </source>
</reference>
<organism evidence="3 4">
    <name type="scientific">Chlorella ohadii</name>
    <dbReference type="NCBI Taxonomy" id="2649997"/>
    <lineage>
        <taxon>Eukaryota</taxon>
        <taxon>Viridiplantae</taxon>
        <taxon>Chlorophyta</taxon>
        <taxon>core chlorophytes</taxon>
        <taxon>Trebouxiophyceae</taxon>
        <taxon>Chlorellales</taxon>
        <taxon>Chlorellaceae</taxon>
        <taxon>Chlorella clade</taxon>
        <taxon>Chlorella</taxon>
    </lineage>
</organism>
<dbReference type="AlphaFoldDB" id="A0AAD5DGH5"/>
<feature type="signal peptide" evidence="2">
    <location>
        <begin position="1"/>
        <end position="16"/>
    </location>
</feature>
<dbReference type="Proteomes" id="UP001205105">
    <property type="component" value="Unassembled WGS sequence"/>
</dbReference>
<evidence type="ECO:0000313" key="3">
    <source>
        <dbReference type="EMBL" id="KAI7836018.1"/>
    </source>
</evidence>
<feature type="region of interest" description="Disordered" evidence="1">
    <location>
        <begin position="112"/>
        <end position="171"/>
    </location>
</feature>
<feature type="region of interest" description="Disordered" evidence="1">
    <location>
        <begin position="190"/>
        <end position="326"/>
    </location>
</feature>
<proteinExistence type="predicted"/>
<dbReference type="InterPro" id="IPR036908">
    <property type="entry name" value="RlpA-like_sf"/>
</dbReference>
<evidence type="ECO:0000256" key="2">
    <source>
        <dbReference type="SAM" id="SignalP"/>
    </source>
</evidence>
<protein>
    <submittedName>
        <fullName evidence="3">Uncharacterized protein</fullName>
    </submittedName>
</protein>
<accession>A0AAD5DGH5</accession>
<feature type="chain" id="PRO_5042067805" evidence="2">
    <location>
        <begin position="17"/>
        <end position="473"/>
    </location>
</feature>
<feature type="compositionally biased region" description="Polar residues" evidence="1">
    <location>
        <begin position="190"/>
        <end position="208"/>
    </location>
</feature>
<keyword evidence="4" id="KW-1185">Reference proteome</keyword>
<dbReference type="EMBL" id="JADXDR010000209">
    <property type="protein sequence ID" value="KAI7836018.1"/>
    <property type="molecule type" value="Genomic_DNA"/>
</dbReference>
<gene>
    <name evidence="3" type="ORF">COHA_010102</name>
</gene>
<feature type="compositionally biased region" description="Gly residues" evidence="1">
    <location>
        <begin position="296"/>
        <end position="308"/>
    </location>
</feature>
<name>A0AAD5DGH5_9CHLO</name>
<evidence type="ECO:0000313" key="4">
    <source>
        <dbReference type="Proteomes" id="UP001205105"/>
    </source>
</evidence>